<accession>A0A3D8RNI6</accession>
<proteinExistence type="inferred from homology"/>
<sequence>MASLVVEIEFIQDRAEYEDEKPYILLAEEKEPGMGSRSLTNVEWLSRKVNVQDLRGREQMFELDKTGFQILLHPSMNLNFADIESINRYKRETEKLLMDTLKSSYVFCYDFRVFYNPNRIKLS</sequence>
<dbReference type="InterPro" id="IPR044053">
    <property type="entry name" value="AsaB-like"/>
</dbReference>
<comment type="caution">
    <text evidence="2">The sequence shown here is derived from an EMBL/GenBank/DDBJ whole genome shotgun (WGS) entry which is preliminary data.</text>
</comment>
<dbReference type="PANTHER" id="PTHR34598:SF3">
    <property type="entry name" value="OXIDOREDUCTASE AN1597"/>
    <property type="match status" value="1"/>
</dbReference>
<keyword evidence="3" id="KW-1185">Reference proteome</keyword>
<dbReference type="PANTHER" id="PTHR34598">
    <property type="entry name" value="BLL6449 PROTEIN"/>
    <property type="match status" value="1"/>
</dbReference>
<dbReference type="EMBL" id="PDLN01000009">
    <property type="protein sequence ID" value="RDW75662.1"/>
    <property type="molecule type" value="Genomic_DNA"/>
</dbReference>
<protein>
    <submittedName>
        <fullName evidence="2">Uncharacterized protein</fullName>
    </submittedName>
</protein>
<gene>
    <name evidence="2" type="ORF">BP5796_06483</name>
</gene>
<dbReference type="AlphaFoldDB" id="A0A3D8RNI6"/>
<dbReference type="GO" id="GO:0016491">
    <property type="term" value="F:oxidoreductase activity"/>
    <property type="evidence" value="ECO:0007669"/>
    <property type="project" value="InterPro"/>
</dbReference>
<dbReference type="OrthoDB" id="412788at2759"/>
<reference evidence="2 3" key="1">
    <citation type="journal article" date="2018" name="IMA Fungus">
        <title>IMA Genome-F 9: Draft genome sequence of Annulohypoxylon stygium, Aspergillus mulundensis, Berkeleyomyces basicola (syn. Thielaviopsis basicola), Ceratocystis smalleyi, two Cercospora beticola strains, Coleophoma cylindrospora, Fusarium fracticaudum, Phialophora cf. hyalina, and Morchella septimelata.</title>
        <authorList>
            <person name="Wingfield B.D."/>
            <person name="Bills G.F."/>
            <person name="Dong Y."/>
            <person name="Huang W."/>
            <person name="Nel W.J."/>
            <person name="Swalarsk-Parry B.S."/>
            <person name="Vaghefi N."/>
            <person name="Wilken P.M."/>
            <person name="An Z."/>
            <person name="de Beer Z.W."/>
            <person name="De Vos L."/>
            <person name="Chen L."/>
            <person name="Duong T.A."/>
            <person name="Gao Y."/>
            <person name="Hammerbacher A."/>
            <person name="Kikkert J.R."/>
            <person name="Li Y."/>
            <person name="Li H."/>
            <person name="Li K."/>
            <person name="Li Q."/>
            <person name="Liu X."/>
            <person name="Ma X."/>
            <person name="Naidoo K."/>
            <person name="Pethybridge S.J."/>
            <person name="Sun J."/>
            <person name="Steenkamp E.T."/>
            <person name="van der Nest M.A."/>
            <person name="van Wyk S."/>
            <person name="Wingfield M.J."/>
            <person name="Xiong C."/>
            <person name="Yue Q."/>
            <person name="Zhang X."/>
        </authorList>
    </citation>
    <scope>NUCLEOTIDE SEQUENCE [LARGE SCALE GENOMIC DNA]</scope>
    <source>
        <strain evidence="2 3">BP5796</strain>
    </source>
</reference>
<evidence type="ECO:0000313" key="2">
    <source>
        <dbReference type="EMBL" id="RDW75662.1"/>
    </source>
</evidence>
<name>A0A3D8RNI6_9HELO</name>
<dbReference type="Proteomes" id="UP000256328">
    <property type="component" value="Unassembled WGS sequence"/>
</dbReference>
<evidence type="ECO:0000313" key="3">
    <source>
        <dbReference type="Proteomes" id="UP000256328"/>
    </source>
</evidence>
<evidence type="ECO:0000256" key="1">
    <source>
        <dbReference type="ARBA" id="ARBA00023604"/>
    </source>
</evidence>
<organism evidence="2 3">
    <name type="scientific">Coleophoma crateriformis</name>
    <dbReference type="NCBI Taxonomy" id="565419"/>
    <lineage>
        <taxon>Eukaryota</taxon>
        <taxon>Fungi</taxon>
        <taxon>Dikarya</taxon>
        <taxon>Ascomycota</taxon>
        <taxon>Pezizomycotina</taxon>
        <taxon>Leotiomycetes</taxon>
        <taxon>Helotiales</taxon>
        <taxon>Dermateaceae</taxon>
        <taxon>Coleophoma</taxon>
    </lineage>
</organism>
<comment type="similarity">
    <text evidence="1">Belongs to the asaB hydroxylase/desaturase family.</text>
</comment>